<dbReference type="InterPro" id="IPR001173">
    <property type="entry name" value="Glyco_trans_2-like"/>
</dbReference>
<feature type="domain" description="Glycosyltransferase 2-like" evidence="3">
    <location>
        <begin position="4"/>
        <end position="129"/>
    </location>
</feature>
<dbReference type="KEGG" id="lby:Lbys_2473"/>
<dbReference type="eggNOG" id="COG0463">
    <property type="taxonomic scope" value="Bacteria"/>
</dbReference>
<dbReference type="RefSeq" id="WP_013409178.1">
    <property type="nucleotide sequence ID" value="NC_014655.1"/>
</dbReference>
<dbReference type="CAZy" id="GT2">
    <property type="family name" value="Glycosyltransferase Family 2"/>
</dbReference>
<dbReference type="SUPFAM" id="SSF53448">
    <property type="entry name" value="Nucleotide-diphospho-sugar transferases"/>
    <property type="match status" value="1"/>
</dbReference>
<accession>E4RXS4</accession>
<gene>
    <name evidence="4" type="ordered locus">Lbys_2473</name>
</gene>
<reference key="1">
    <citation type="submission" date="2010-11" db="EMBL/GenBank/DDBJ databases">
        <title>The complete genome of Leadbetterella byssophila DSM 17132.</title>
        <authorList>
            <consortium name="US DOE Joint Genome Institute (JGI-PGF)"/>
            <person name="Lucas S."/>
            <person name="Copeland A."/>
            <person name="Lapidus A."/>
            <person name="Glavina del Rio T."/>
            <person name="Dalin E."/>
            <person name="Tice H."/>
            <person name="Bruce D."/>
            <person name="Goodwin L."/>
            <person name="Pitluck S."/>
            <person name="Kyrpides N."/>
            <person name="Mavromatis K."/>
            <person name="Ivanova N."/>
            <person name="Teshima H."/>
            <person name="Brettin T."/>
            <person name="Detter J.C."/>
            <person name="Han C."/>
            <person name="Tapia R."/>
            <person name="Land M."/>
            <person name="Hauser L."/>
            <person name="Markowitz V."/>
            <person name="Cheng J.-F."/>
            <person name="Hugenholtz P."/>
            <person name="Woyke T."/>
            <person name="Wu D."/>
            <person name="Tindall B."/>
            <person name="Pomrenke H.G."/>
            <person name="Brambilla E."/>
            <person name="Klenk H.-P."/>
            <person name="Eisen J.A."/>
        </authorList>
    </citation>
    <scope>NUCLEOTIDE SEQUENCE [LARGE SCALE GENOMIC DNA]</scope>
    <source>
        <strain>DSM 17132</strain>
    </source>
</reference>
<dbReference type="AlphaFoldDB" id="E4RXS4"/>
<dbReference type="Proteomes" id="UP000007435">
    <property type="component" value="Chromosome"/>
</dbReference>
<dbReference type="EMBL" id="CP002305">
    <property type="protein sequence ID" value="ADQ18138.1"/>
    <property type="molecule type" value="Genomic_DNA"/>
</dbReference>
<dbReference type="PANTHER" id="PTHR22916">
    <property type="entry name" value="GLYCOSYLTRANSFERASE"/>
    <property type="match status" value="1"/>
</dbReference>
<protein>
    <submittedName>
        <fullName evidence="4">Glycosyl transferase family 2</fullName>
    </submittedName>
</protein>
<sequence length="328" mass="38528">MKFSVIVPVYNCENSLFKCIESILGQEFNDFEVIIVNDGSSDSSEEICKRFIAKDSRVKYFYQKNSGVSSARNLGIENAVGEWIVFCDSDDYVGPYFLRDFFCNISEDTEIICQGFYCFNWQNIQDQYVGSKIKRKISGIDLLGEEIVQQLKDGYLGYVWCKAFKREIIIKNCIRFPIDIHFMEDLLFVSNYLKNVKSILVLYSSNYFYNFTPVGKEFLTSNPYDLLIVVYKNVLAINSDSNFKYEIRLYYAEAIIELFLSGRYNLTNEMLIDYYRQFSDVVFNIVPRSFKVRVFKYFAIKDNRSYNFKLIKIIRCAVVLGKLARIWK</sequence>
<dbReference type="PANTHER" id="PTHR22916:SF51">
    <property type="entry name" value="GLYCOSYLTRANSFERASE EPSH-RELATED"/>
    <property type="match status" value="1"/>
</dbReference>
<dbReference type="STRING" id="649349.Lbys_2473"/>
<evidence type="ECO:0000313" key="4">
    <source>
        <dbReference type="EMBL" id="ADQ18138.1"/>
    </source>
</evidence>
<keyword evidence="5" id="KW-1185">Reference proteome</keyword>
<evidence type="ECO:0000256" key="2">
    <source>
        <dbReference type="ARBA" id="ARBA00022679"/>
    </source>
</evidence>
<evidence type="ECO:0000313" key="5">
    <source>
        <dbReference type="Proteomes" id="UP000007435"/>
    </source>
</evidence>
<organism evidence="4 5">
    <name type="scientific">Leadbetterella byssophila (strain DSM 17132 / JCM 16389 / KACC 11308 / NBRC 106382 / 4M15)</name>
    <dbReference type="NCBI Taxonomy" id="649349"/>
    <lineage>
        <taxon>Bacteria</taxon>
        <taxon>Pseudomonadati</taxon>
        <taxon>Bacteroidota</taxon>
        <taxon>Cytophagia</taxon>
        <taxon>Cytophagales</taxon>
        <taxon>Leadbetterellaceae</taxon>
        <taxon>Leadbetterella</taxon>
    </lineage>
</organism>
<keyword evidence="2 4" id="KW-0808">Transferase</keyword>
<keyword evidence="1" id="KW-0328">Glycosyltransferase</keyword>
<reference evidence="4 5" key="2">
    <citation type="journal article" date="2011" name="Stand. Genomic Sci.">
        <title>Complete genome sequence of Leadbetterella byssophila type strain (4M15).</title>
        <authorList>
            <person name="Abt B."/>
            <person name="Teshima H."/>
            <person name="Lucas S."/>
            <person name="Lapidus A."/>
            <person name="Del Rio T.G."/>
            <person name="Nolan M."/>
            <person name="Tice H."/>
            <person name="Cheng J.F."/>
            <person name="Pitluck S."/>
            <person name="Liolios K."/>
            <person name="Pagani I."/>
            <person name="Ivanova N."/>
            <person name="Mavromatis K."/>
            <person name="Pati A."/>
            <person name="Tapia R."/>
            <person name="Han C."/>
            <person name="Goodwin L."/>
            <person name="Chen A."/>
            <person name="Palaniappan K."/>
            <person name="Land M."/>
            <person name="Hauser L."/>
            <person name="Chang Y.J."/>
            <person name="Jeffries C.D."/>
            <person name="Rohde M."/>
            <person name="Goker M."/>
            <person name="Tindall B.J."/>
            <person name="Detter J.C."/>
            <person name="Woyke T."/>
            <person name="Bristow J."/>
            <person name="Eisen J.A."/>
            <person name="Markowitz V."/>
            <person name="Hugenholtz P."/>
            <person name="Klenk H.P."/>
            <person name="Kyrpides N.C."/>
        </authorList>
    </citation>
    <scope>NUCLEOTIDE SEQUENCE [LARGE SCALE GENOMIC DNA]</scope>
    <source>
        <strain evidence="5">DSM 17132 / JCM 16389 / KACC 11308 / NBRC 106382 / 4M15</strain>
    </source>
</reference>
<dbReference type="Pfam" id="PF00535">
    <property type="entry name" value="Glycos_transf_2"/>
    <property type="match status" value="1"/>
</dbReference>
<dbReference type="Gene3D" id="3.90.550.10">
    <property type="entry name" value="Spore Coat Polysaccharide Biosynthesis Protein SpsA, Chain A"/>
    <property type="match status" value="1"/>
</dbReference>
<name>E4RXS4_LEAB4</name>
<proteinExistence type="predicted"/>
<dbReference type="CDD" id="cd00761">
    <property type="entry name" value="Glyco_tranf_GTA_type"/>
    <property type="match status" value="1"/>
</dbReference>
<dbReference type="GO" id="GO:0016758">
    <property type="term" value="F:hexosyltransferase activity"/>
    <property type="evidence" value="ECO:0007669"/>
    <property type="project" value="UniProtKB-ARBA"/>
</dbReference>
<dbReference type="InterPro" id="IPR029044">
    <property type="entry name" value="Nucleotide-diphossugar_trans"/>
</dbReference>
<dbReference type="HOGENOM" id="CLU_025996_25_0_10"/>
<evidence type="ECO:0000259" key="3">
    <source>
        <dbReference type="Pfam" id="PF00535"/>
    </source>
</evidence>
<evidence type="ECO:0000256" key="1">
    <source>
        <dbReference type="ARBA" id="ARBA00022676"/>
    </source>
</evidence>